<feature type="compositionally biased region" description="Polar residues" evidence="1">
    <location>
        <begin position="498"/>
        <end position="514"/>
    </location>
</feature>
<feature type="compositionally biased region" description="Basic residues" evidence="1">
    <location>
        <begin position="80"/>
        <end position="92"/>
    </location>
</feature>
<evidence type="ECO:0000313" key="2">
    <source>
        <dbReference type="EMBL" id="KAJ9614464.1"/>
    </source>
</evidence>
<feature type="compositionally biased region" description="Basic and acidic residues" evidence="1">
    <location>
        <begin position="798"/>
        <end position="813"/>
    </location>
</feature>
<feature type="region of interest" description="Disordered" evidence="1">
    <location>
        <begin position="221"/>
        <end position="436"/>
    </location>
</feature>
<feature type="compositionally biased region" description="Polar residues" evidence="1">
    <location>
        <begin position="818"/>
        <end position="831"/>
    </location>
</feature>
<feature type="region of interest" description="Disordered" evidence="1">
    <location>
        <begin position="604"/>
        <end position="855"/>
    </location>
</feature>
<feature type="compositionally biased region" description="Polar residues" evidence="1">
    <location>
        <begin position="271"/>
        <end position="282"/>
    </location>
</feature>
<feature type="compositionally biased region" description="Basic residues" evidence="1">
    <location>
        <begin position="340"/>
        <end position="349"/>
    </location>
</feature>
<feature type="region of interest" description="Disordered" evidence="1">
    <location>
        <begin position="1"/>
        <end position="93"/>
    </location>
</feature>
<accession>A0AA38XJB0</accession>
<dbReference type="Proteomes" id="UP001172673">
    <property type="component" value="Unassembled WGS sequence"/>
</dbReference>
<feature type="region of interest" description="Disordered" evidence="1">
    <location>
        <begin position="498"/>
        <end position="591"/>
    </location>
</feature>
<feature type="compositionally biased region" description="Basic and acidic residues" evidence="1">
    <location>
        <begin position="65"/>
        <end position="75"/>
    </location>
</feature>
<feature type="region of interest" description="Disordered" evidence="1">
    <location>
        <begin position="116"/>
        <end position="196"/>
    </location>
</feature>
<feature type="compositionally biased region" description="Polar residues" evidence="1">
    <location>
        <begin position="607"/>
        <end position="619"/>
    </location>
</feature>
<comment type="caution">
    <text evidence="2">The sequence shown here is derived from an EMBL/GenBank/DDBJ whole genome shotgun (WGS) entry which is preliminary data.</text>
</comment>
<feature type="compositionally biased region" description="Polar residues" evidence="1">
    <location>
        <begin position="731"/>
        <end position="745"/>
    </location>
</feature>
<feature type="compositionally biased region" description="Basic residues" evidence="1">
    <location>
        <begin position="319"/>
        <end position="332"/>
    </location>
</feature>
<feature type="compositionally biased region" description="Polar residues" evidence="1">
    <location>
        <begin position="391"/>
        <end position="402"/>
    </location>
</feature>
<feature type="compositionally biased region" description="Polar residues" evidence="1">
    <location>
        <begin position="355"/>
        <end position="366"/>
    </location>
</feature>
<dbReference type="AlphaFoldDB" id="A0AA38XJB0"/>
<feature type="compositionally biased region" description="Basic and acidic residues" evidence="1">
    <location>
        <begin position="449"/>
        <end position="464"/>
    </location>
</feature>
<gene>
    <name evidence="2" type="ORF">H2200_002601</name>
</gene>
<feature type="compositionally biased region" description="Polar residues" evidence="1">
    <location>
        <begin position="646"/>
        <end position="656"/>
    </location>
</feature>
<organism evidence="2 3">
    <name type="scientific">Cladophialophora chaetospira</name>
    <dbReference type="NCBI Taxonomy" id="386627"/>
    <lineage>
        <taxon>Eukaryota</taxon>
        <taxon>Fungi</taxon>
        <taxon>Dikarya</taxon>
        <taxon>Ascomycota</taxon>
        <taxon>Pezizomycotina</taxon>
        <taxon>Eurotiomycetes</taxon>
        <taxon>Chaetothyriomycetidae</taxon>
        <taxon>Chaetothyriales</taxon>
        <taxon>Herpotrichiellaceae</taxon>
        <taxon>Cladophialophora</taxon>
    </lineage>
</organism>
<dbReference type="EMBL" id="JAPDRK010000003">
    <property type="protein sequence ID" value="KAJ9614464.1"/>
    <property type="molecule type" value="Genomic_DNA"/>
</dbReference>
<name>A0AA38XJB0_9EURO</name>
<protein>
    <submittedName>
        <fullName evidence="2">Uncharacterized protein</fullName>
    </submittedName>
</protein>
<sequence length="891" mass="98338">MSELKPPWPITSSKRKAIPKPTATAARKRQRVSNGEGTTNARRKSQQTLTQAQWVTTFPPDFDESEMRLLEEERPQSAPPKRRPQRSLKKRVSTLTQMDFFDLGQQNEQGIDDAMIPDAPTLARPPALPQLDGPYDSPRKPRRRKATPAAAEFSTKRKIAAESQEDYKPGTRKRKSEVVEGQANGSAKRKSSRIASKSEIFCDPVRNFDYFAEALGTPVEDVNNETTETPFNYPLEIKDSTEDNNDTLPKLPPTTNKSLFPRTPKRHATIVLSSQSPESLRASTRRTNRRLYETPTKSQRTPLAERSTNVSMQTTPKTNGKRRPTTKPRSPKSKVVILKLPRRTGNRRPARIEDSQNLWSIPSSSPEAFRKAPQAQMNPPARATDDLEIPATSQAQNSSGTPPGSEDSLPSLSELFSAGERREVTSDAPCGPAQEDEAVVVRDFAAVSPERDCTLDSPHFERTKMLQRPPAERVLSPERATEAYGDFADLDFGSPVANDTQFNVQVQHRVSSPLPSERAPKGSGTPADHTSPSTPAHRVPDDAGPQGAETNLPDIERVQSSQSPMPVPRLVSRSSVDPAKQDMSLGEDDIDDFPLPEVVFVHPGSIRRTTSTQVPLNDVSSSSSSPRLRPVRTNTQKSVHPASMPHPSQMSTQEPTQAFLPPSSIPQNGQDELSERHETIKIKDSSSLSVALSQIPGHVGNSHAGHNPGAALEGDDNWEDEDDFDLDPRSLPSQSPLISRSQAQPTRRPLGTVRTSKESQLTTPASTEQLRISPPQQRQSDLENDSGPLHESQLSHLSKHERPVPLPKQDAKKGSPILATQLSGSPPSTSDRPPPLQRKYSPIPGFNNDTQSNFTQNGHVSAAYVHRQREAGLYPMWFVPKPYQVPGFTRR</sequence>
<feature type="region of interest" description="Disordered" evidence="1">
    <location>
        <begin position="449"/>
        <end position="480"/>
    </location>
</feature>
<evidence type="ECO:0000256" key="1">
    <source>
        <dbReference type="SAM" id="MobiDB-lite"/>
    </source>
</evidence>
<proteinExistence type="predicted"/>
<feature type="compositionally biased region" description="Basic and acidic residues" evidence="1">
    <location>
        <begin position="673"/>
        <end position="684"/>
    </location>
</feature>
<evidence type="ECO:0000313" key="3">
    <source>
        <dbReference type="Proteomes" id="UP001172673"/>
    </source>
</evidence>
<feature type="compositionally biased region" description="Polar residues" evidence="1">
    <location>
        <begin position="758"/>
        <end position="779"/>
    </location>
</feature>
<feature type="compositionally biased region" description="Polar residues" evidence="1">
    <location>
        <begin position="32"/>
        <end position="56"/>
    </location>
</feature>
<reference evidence="2" key="1">
    <citation type="submission" date="2022-10" db="EMBL/GenBank/DDBJ databases">
        <title>Culturing micro-colonial fungi from biological soil crusts in the Mojave desert and describing Neophaeococcomyces mojavensis, and introducing the new genera and species Taxawa tesnikishii.</title>
        <authorList>
            <person name="Kurbessoian T."/>
            <person name="Stajich J.E."/>
        </authorList>
    </citation>
    <scope>NUCLEOTIDE SEQUENCE</scope>
    <source>
        <strain evidence="2">TK_41</strain>
    </source>
</reference>
<feature type="compositionally biased region" description="Polar residues" evidence="1">
    <location>
        <begin position="295"/>
        <end position="318"/>
    </location>
</feature>
<feature type="compositionally biased region" description="Acidic residues" evidence="1">
    <location>
        <begin position="713"/>
        <end position="725"/>
    </location>
</feature>
<keyword evidence="3" id="KW-1185">Reference proteome</keyword>